<feature type="compositionally biased region" description="Basic and acidic residues" evidence="4">
    <location>
        <begin position="269"/>
        <end position="283"/>
    </location>
</feature>
<feature type="compositionally biased region" description="Gly residues" evidence="4">
    <location>
        <begin position="330"/>
        <end position="341"/>
    </location>
</feature>
<dbReference type="AlphaFoldDB" id="A0A8J9Y1N4"/>
<feature type="compositionally biased region" description="Low complexity" evidence="4">
    <location>
        <begin position="342"/>
        <end position="361"/>
    </location>
</feature>
<dbReference type="InterPro" id="IPR031311">
    <property type="entry name" value="CHIT_BIND_RR_consensus"/>
</dbReference>
<feature type="compositionally biased region" description="Gly residues" evidence="4">
    <location>
        <begin position="396"/>
        <end position="421"/>
    </location>
</feature>
<dbReference type="Pfam" id="PF00379">
    <property type="entry name" value="Chitin_bind_4"/>
    <property type="match status" value="1"/>
</dbReference>
<sequence length="421" mass="43255">MRANALRHTCTIVPRRFRAEYFVDQLRKPKNLSWILCLVAFTLTATKCEPPVNSYLPPSSGSGGRPSSQYGVPGGNQGPFGRPNASGQNLGNQPGTDYNPSGISSSPPAEYGTPDQFSPGSQRGGSRGSQGRGQGSVPSSQYGSPNQQGTNGGAGSYRGRGSSQRPDSAYGTPNGLQALGGFNAGPQGQGSRQPFGGSPSSSYGTPDFGNDVNSMNQNYRGSGVDDSHEPAKYEFSYEVDNPETGTKFGHSEQRDGDVTTGEYNVLLPDGRKQVVEYEADRRGFKPQIRYEGTDGGSGSGFGRGGQGRNQGYPRASASANAFAGSDAGYPGSGSRGSGPQGGRYQQPGSGSSDYPSGGPDQQGFGIQGPGYPRSGGPAGYPGDVSGGYPGSQGNRGQNGRGGISGEGYPSGGPNGPRGSGY</sequence>
<keyword evidence="2" id="KW-0732">Signal</keyword>
<evidence type="ECO:0008006" key="7">
    <source>
        <dbReference type="Google" id="ProtNLM"/>
    </source>
</evidence>
<keyword evidence="1 3" id="KW-0193">Cuticle</keyword>
<dbReference type="PROSITE" id="PS00233">
    <property type="entry name" value="CHIT_BIND_RR_1"/>
    <property type="match status" value="1"/>
</dbReference>
<proteinExistence type="predicted"/>
<name>A0A8J9Y1N4_9NEOP</name>
<dbReference type="EMBL" id="OV170221">
    <property type="protein sequence ID" value="CAH0714239.1"/>
    <property type="molecule type" value="Genomic_DNA"/>
</dbReference>
<dbReference type="Proteomes" id="UP000838878">
    <property type="component" value="Chromosome 1"/>
</dbReference>
<dbReference type="GO" id="GO:0042302">
    <property type="term" value="F:structural constituent of cuticle"/>
    <property type="evidence" value="ECO:0007669"/>
    <property type="project" value="UniProtKB-UniRule"/>
</dbReference>
<feature type="compositionally biased region" description="Gly residues" evidence="4">
    <location>
        <begin position="376"/>
        <end position="390"/>
    </location>
</feature>
<dbReference type="PANTHER" id="PTHR12236">
    <property type="entry name" value="STRUCTURAL CONTITUENT OF CUTICLE"/>
    <property type="match status" value="1"/>
</dbReference>
<dbReference type="OrthoDB" id="6425109at2759"/>
<dbReference type="InterPro" id="IPR051217">
    <property type="entry name" value="Insect_Cuticle_Struc_Prot"/>
</dbReference>
<protein>
    <recommendedName>
        <fullName evidence="7">Pro-resilin</fullName>
    </recommendedName>
</protein>
<dbReference type="InterPro" id="IPR000618">
    <property type="entry name" value="Insect_cuticle"/>
</dbReference>
<evidence type="ECO:0000256" key="1">
    <source>
        <dbReference type="ARBA" id="ARBA00022460"/>
    </source>
</evidence>
<feature type="compositionally biased region" description="Polar residues" evidence="4">
    <location>
        <begin position="85"/>
        <end position="107"/>
    </location>
</feature>
<feature type="compositionally biased region" description="Basic and acidic residues" evidence="4">
    <location>
        <begin position="223"/>
        <end position="232"/>
    </location>
</feature>
<keyword evidence="6" id="KW-1185">Reference proteome</keyword>
<evidence type="ECO:0000256" key="3">
    <source>
        <dbReference type="PROSITE-ProRule" id="PRU00497"/>
    </source>
</evidence>
<feature type="compositionally biased region" description="Polar residues" evidence="4">
    <location>
        <begin position="211"/>
        <end position="220"/>
    </location>
</feature>
<feature type="region of interest" description="Disordered" evidence="4">
    <location>
        <begin position="56"/>
        <end position="421"/>
    </location>
</feature>
<organism evidence="5 6">
    <name type="scientific">Brenthis ino</name>
    <name type="common">lesser marbled fritillary</name>
    <dbReference type="NCBI Taxonomy" id="405034"/>
    <lineage>
        <taxon>Eukaryota</taxon>
        <taxon>Metazoa</taxon>
        <taxon>Ecdysozoa</taxon>
        <taxon>Arthropoda</taxon>
        <taxon>Hexapoda</taxon>
        <taxon>Insecta</taxon>
        <taxon>Pterygota</taxon>
        <taxon>Neoptera</taxon>
        <taxon>Endopterygota</taxon>
        <taxon>Lepidoptera</taxon>
        <taxon>Glossata</taxon>
        <taxon>Ditrysia</taxon>
        <taxon>Papilionoidea</taxon>
        <taxon>Nymphalidae</taxon>
        <taxon>Heliconiinae</taxon>
        <taxon>Argynnini</taxon>
        <taxon>Brenthis</taxon>
    </lineage>
</organism>
<evidence type="ECO:0000313" key="6">
    <source>
        <dbReference type="Proteomes" id="UP000838878"/>
    </source>
</evidence>
<feature type="compositionally biased region" description="Low complexity" evidence="4">
    <location>
        <begin position="57"/>
        <end position="68"/>
    </location>
</feature>
<reference evidence="5" key="1">
    <citation type="submission" date="2021-12" db="EMBL/GenBank/DDBJ databases">
        <authorList>
            <person name="Martin H S."/>
        </authorList>
    </citation>
    <scope>NUCLEOTIDE SEQUENCE</scope>
</reference>
<dbReference type="PANTHER" id="PTHR12236:SF98">
    <property type="entry name" value="CUTICULAR PROTEIN 56F"/>
    <property type="match status" value="1"/>
</dbReference>
<evidence type="ECO:0000256" key="4">
    <source>
        <dbReference type="SAM" id="MobiDB-lite"/>
    </source>
</evidence>
<feature type="compositionally biased region" description="Gly residues" evidence="4">
    <location>
        <begin position="122"/>
        <end position="134"/>
    </location>
</feature>
<evidence type="ECO:0000313" key="5">
    <source>
        <dbReference type="EMBL" id="CAH0714239.1"/>
    </source>
</evidence>
<gene>
    <name evidence="5" type="ORF">BINO364_LOCUS1314</name>
</gene>
<evidence type="ECO:0000256" key="2">
    <source>
        <dbReference type="ARBA" id="ARBA00022729"/>
    </source>
</evidence>
<feature type="compositionally biased region" description="Gly residues" evidence="4">
    <location>
        <begin position="293"/>
        <end position="308"/>
    </location>
</feature>
<dbReference type="GO" id="GO:0031012">
    <property type="term" value="C:extracellular matrix"/>
    <property type="evidence" value="ECO:0007669"/>
    <property type="project" value="TreeGrafter"/>
</dbReference>
<feature type="non-terminal residue" evidence="5">
    <location>
        <position position="421"/>
    </location>
</feature>
<dbReference type="PROSITE" id="PS51155">
    <property type="entry name" value="CHIT_BIND_RR_2"/>
    <property type="match status" value="1"/>
</dbReference>
<accession>A0A8J9Y1N4</accession>
<dbReference type="GO" id="GO:0005615">
    <property type="term" value="C:extracellular space"/>
    <property type="evidence" value="ECO:0007669"/>
    <property type="project" value="TreeGrafter"/>
</dbReference>